<keyword evidence="10" id="KW-1185">Reference proteome</keyword>
<dbReference type="InterPro" id="IPR035906">
    <property type="entry name" value="MetI-like_sf"/>
</dbReference>
<feature type="domain" description="ABC transmembrane type-1" evidence="8">
    <location>
        <begin position="72"/>
        <end position="263"/>
    </location>
</feature>
<comment type="similarity">
    <text evidence="7">Belongs to the binding-protein-dependent transport system permease family.</text>
</comment>
<evidence type="ECO:0000313" key="9">
    <source>
        <dbReference type="EMBL" id="WGS65096.1"/>
    </source>
</evidence>
<evidence type="ECO:0000313" key="10">
    <source>
        <dbReference type="Proteomes" id="UP001232493"/>
    </source>
</evidence>
<dbReference type="PANTHER" id="PTHR43744:SF8">
    <property type="entry name" value="SN-GLYCEROL-3-PHOSPHATE TRANSPORT SYSTEM PERMEASE PROTEIN UGPE"/>
    <property type="match status" value="1"/>
</dbReference>
<dbReference type="PANTHER" id="PTHR43744">
    <property type="entry name" value="ABC TRANSPORTER PERMEASE PROTEIN MG189-RELATED-RELATED"/>
    <property type="match status" value="1"/>
</dbReference>
<keyword evidence="5 7" id="KW-1133">Transmembrane helix</keyword>
<keyword evidence="3" id="KW-1003">Cell membrane</keyword>
<evidence type="ECO:0000259" key="8">
    <source>
        <dbReference type="PROSITE" id="PS50928"/>
    </source>
</evidence>
<reference evidence="9 10" key="1">
    <citation type="submission" date="2021-02" db="EMBL/GenBank/DDBJ databases">
        <title>Characterization of Marinitoga sp. nov. str. BP5-C20A.</title>
        <authorList>
            <person name="Erauso G."/>
            <person name="Postec A."/>
        </authorList>
    </citation>
    <scope>NUCLEOTIDE SEQUENCE [LARGE SCALE GENOMIC DNA]</scope>
    <source>
        <strain evidence="9 10">BP5-C20A</strain>
    </source>
</reference>
<protein>
    <submittedName>
        <fullName evidence="9">Carbohydrate ABC transporter permease</fullName>
    </submittedName>
</protein>
<dbReference type="Proteomes" id="UP001232493">
    <property type="component" value="Chromosome"/>
</dbReference>
<dbReference type="RefSeq" id="WP_280999254.1">
    <property type="nucleotide sequence ID" value="NZ_CP069362.1"/>
</dbReference>
<dbReference type="Pfam" id="PF00528">
    <property type="entry name" value="BPD_transp_1"/>
    <property type="match status" value="1"/>
</dbReference>
<feature type="transmembrane region" description="Helical" evidence="7">
    <location>
        <begin position="108"/>
        <end position="128"/>
    </location>
</feature>
<dbReference type="PROSITE" id="PS50928">
    <property type="entry name" value="ABC_TM1"/>
    <property type="match status" value="1"/>
</dbReference>
<sequence>MTKTAIYKKYLFYILSTIIVIIWLIPFVIAVLTSFKTMDEISFGANWFRLPKKWSLEGYITAWKNAHIYTYYLNTFLIAAVSTLGALFLSSLGAYALSWYDFKLRKPILITFVAGMLIPFQMLLIPVYKFSVNTGLYDTYPGLILFHIAFQLGFCTFFLRNFMVTIPKSIFEAAKIDGANDFKIYYSIMLPLIKPAIAALGILEFTWIWNDYLWALILIQSDTKKPITLGLTTLQGQWVTSWNVIAAASILAAIVPIIVFLMFQKYFIQGLTMGSVKG</sequence>
<feature type="transmembrane region" description="Helical" evidence="7">
    <location>
        <begin position="71"/>
        <end position="96"/>
    </location>
</feature>
<comment type="subcellular location">
    <subcellularLocation>
        <location evidence="1 7">Cell membrane</location>
        <topology evidence="1 7">Multi-pass membrane protein</topology>
    </subcellularLocation>
</comment>
<keyword evidence="6 7" id="KW-0472">Membrane</keyword>
<evidence type="ECO:0000256" key="4">
    <source>
        <dbReference type="ARBA" id="ARBA00022692"/>
    </source>
</evidence>
<evidence type="ECO:0000256" key="3">
    <source>
        <dbReference type="ARBA" id="ARBA00022475"/>
    </source>
</evidence>
<accession>A0ABY8PR63</accession>
<gene>
    <name evidence="9" type="ORF">JRV97_00650</name>
</gene>
<evidence type="ECO:0000256" key="2">
    <source>
        <dbReference type="ARBA" id="ARBA00022448"/>
    </source>
</evidence>
<evidence type="ECO:0000256" key="7">
    <source>
        <dbReference type="RuleBase" id="RU363032"/>
    </source>
</evidence>
<feature type="transmembrane region" description="Helical" evidence="7">
    <location>
        <begin position="242"/>
        <end position="263"/>
    </location>
</feature>
<keyword evidence="2 7" id="KW-0813">Transport</keyword>
<name>A0ABY8PR63_9BACT</name>
<evidence type="ECO:0000256" key="5">
    <source>
        <dbReference type="ARBA" id="ARBA00022989"/>
    </source>
</evidence>
<organism evidence="9 10">
    <name type="scientific">Marinitoga aeolica</name>
    <dbReference type="NCBI Taxonomy" id="2809031"/>
    <lineage>
        <taxon>Bacteria</taxon>
        <taxon>Thermotogati</taxon>
        <taxon>Thermotogota</taxon>
        <taxon>Thermotogae</taxon>
        <taxon>Petrotogales</taxon>
        <taxon>Petrotogaceae</taxon>
        <taxon>Marinitoga</taxon>
    </lineage>
</organism>
<keyword evidence="4 7" id="KW-0812">Transmembrane</keyword>
<feature type="transmembrane region" description="Helical" evidence="7">
    <location>
        <begin position="184"/>
        <end position="209"/>
    </location>
</feature>
<dbReference type="InterPro" id="IPR000515">
    <property type="entry name" value="MetI-like"/>
</dbReference>
<dbReference type="SUPFAM" id="SSF161098">
    <property type="entry name" value="MetI-like"/>
    <property type="match status" value="1"/>
</dbReference>
<feature type="transmembrane region" description="Helical" evidence="7">
    <location>
        <begin position="12"/>
        <end position="35"/>
    </location>
</feature>
<evidence type="ECO:0000256" key="1">
    <source>
        <dbReference type="ARBA" id="ARBA00004651"/>
    </source>
</evidence>
<evidence type="ECO:0000256" key="6">
    <source>
        <dbReference type="ARBA" id="ARBA00023136"/>
    </source>
</evidence>
<proteinExistence type="inferred from homology"/>
<dbReference type="Gene3D" id="1.10.3720.10">
    <property type="entry name" value="MetI-like"/>
    <property type="match status" value="1"/>
</dbReference>
<dbReference type="EMBL" id="CP069362">
    <property type="protein sequence ID" value="WGS65096.1"/>
    <property type="molecule type" value="Genomic_DNA"/>
</dbReference>
<dbReference type="CDD" id="cd06261">
    <property type="entry name" value="TM_PBP2"/>
    <property type="match status" value="1"/>
</dbReference>
<feature type="transmembrane region" description="Helical" evidence="7">
    <location>
        <begin position="140"/>
        <end position="163"/>
    </location>
</feature>